<gene>
    <name evidence="2" type="ORF">PL9631_560059</name>
</gene>
<feature type="domain" description="Retropepsin-like aspartic endopeptidase" evidence="1">
    <location>
        <begin position="9"/>
        <end position="141"/>
    </location>
</feature>
<dbReference type="OrthoDB" id="9782977at2"/>
<sequence length="144" mass="16413">MSKTKLLTIGWREWVALPGLGIGEIKAKIDTGAPSSSLHAFDIHILEFKNKQRVRFKIHPIQRNTVNTVSAEVDLIEYRTVRNSGGLMELRPVILTNIEMMGKQWLIELTLTNRDAMGFRMLLGRQAIKGRFLIDCHQSFLSHS</sequence>
<dbReference type="PANTHER" id="PTHR38037:SF1">
    <property type="entry name" value="ATP-DEPENDENT ZINC PROTEASE DOMAIN-CONTAINING PROTEIN-RELATED"/>
    <property type="match status" value="1"/>
</dbReference>
<dbReference type="Gene3D" id="2.40.70.10">
    <property type="entry name" value="Acid Proteases"/>
    <property type="match status" value="1"/>
</dbReference>
<keyword evidence="3" id="KW-1185">Reference proteome</keyword>
<dbReference type="InterPro" id="IPR008503">
    <property type="entry name" value="Asp_endopeptidase"/>
</dbReference>
<protein>
    <recommendedName>
        <fullName evidence="1">Retropepsin-like aspartic endopeptidase domain-containing protein</fullName>
    </recommendedName>
</protein>
<dbReference type="RefSeq" id="WP_083619526.1">
    <property type="nucleotide sequence ID" value="NZ_LR735009.1"/>
</dbReference>
<comment type="caution">
    <text evidence="2">The sequence shown here is derived from an EMBL/GenBank/DDBJ whole genome shotgun (WGS) entry which is preliminary data.</text>
</comment>
<dbReference type="Pfam" id="PF05618">
    <property type="entry name" value="Zn_protease"/>
    <property type="match status" value="1"/>
</dbReference>
<dbReference type="EMBL" id="CZCS02000197">
    <property type="protein sequence ID" value="VXD21358.1"/>
    <property type="molecule type" value="Genomic_DNA"/>
</dbReference>
<name>A0A7Z9BRM5_9CYAN</name>
<accession>A0A7Z9BRM5</accession>
<dbReference type="AlphaFoldDB" id="A0A7Z9BRM5"/>
<evidence type="ECO:0000259" key="1">
    <source>
        <dbReference type="Pfam" id="PF05618"/>
    </source>
</evidence>
<evidence type="ECO:0000313" key="3">
    <source>
        <dbReference type="Proteomes" id="UP000182190"/>
    </source>
</evidence>
<reference evidence="2" key="1">
    <citation type="submission" date="2019-10" db="EMBL/GenBank/DDBJ databases">
        <authorList>
            <consortium name="Genoscope - CEA"/>
            <person name="William W."/>
        </authorList>
    </citation>
    <scope>NUCLEOTIDE SEQUENCE [LARGE SCALE GENOMIC DNA]</scope>
    <source>
        <strain evidence="2">BBR_PRJEB10994</strain>
    </source>
</reference>
<dbReference type="Proteomes" id="UP000182190">
    <property type="component" value="Unassembled WGS sequence"/>
</dbReference>
<dbReference type="SUPFAM" id="SSF50630">
    <property type="entry name" value="Acid proteases"/>
    <property type="match status" value="1"/>
</dbReference>
<proteinExistence type="predicted"/>
<organism evidence="2 3">
    <name type="scientific">Planktothrix paucivesiculata PCC 9631</name>
    <dbReference type="NCBI Taxonomy" id="671071"/>
    <lineage>
        <taxon>Bacteria</taxon>
        <taxon>Bacillati</taxon>
        <taxon>Cyanobacteriota</taxon>
        <taxon>Cyanophyceae</taxon>
        <taxon>Oscillatoriophycideae</taxon>
        <taxon>Oscillatoriales</taxon>
        <taxon>Microcoleaceae</taxon>
        <taxon>Planktothrix</taxon>
    </lineage>
</organism>
<dbReference type="InterPro" id="IPR021109">
    <property type="entry name" value="Peptidase_aspartic_dom_sf"/>
</dbReference>
<dbReference type="PANTHER" id="PTHR38037">
    <property type="entry name" value="ZN_PROTEASE DOMAIN-CONTAINING PROTEIN"/>
    <property type="match status" value="1"/>
</dbReference>
<evidence type="ECO:0000313" key="2">
    <source>
        <dbReference type="EMBL" id="VXD21358.1"/>
    </source>
</evidence>